<dbReference type="GO" id="GO:0004674">
    <property type="term" value="F:protein serine/threonine kinase activity"/>
    <property type="evidence" value="ECO:0007669"/>
    <property type="project" value="UniProtKB-KW"/>
</dbReference>
<dbReference type="FunFam" id="1.10.510.10:FF:000624">
    <property type="entry name" value="Mitogen-activated protein kinase"/>
    <property type="match status" value="1"/>
</dbReference>
<evidence type="ECO:0000256" key="4">
    <source>
        <dbReference type="ARBA" id="ARBA00022777"/>
    </source>
</evidence>
<keyword evidence="5" id="KW-0067">ATP-binding</keyword>
<evidence type="ECO:0000256" key="2">
    <source>
        <dbReference type="ARBA" id="ARBA00022679"/>
    </source>
</evidence>
<feature type="domain" description="Protein kinase" evidence="6">
    <location>
        <begin position="1"/>
        <end position="168"/>
    </location>
</feature>
<dbReference type="PROSITE" id="PS50011">
    <property type="entry name" value="PROTEIN_KINASE_DOM"/>
    <property type="match status" value="1"/>
</dbReference>
<dbReference type="InterPro" id="IPR050117">
    <property type="entry name" value="MAPK"/>
</dbReference>
<dbReference type="AlphaFoldDB" id="A0A0R3XC18"/>
<sequence>MLKGYFHRDLKPENLLCSGVDVVKLADFGLAREIRSQPPFTDYVSTRWYRAPEILLRSQTYNSPIDLFAVGCIMSELFTLKPLFPGDSEIDMLFRICTVLGTPLQQDWPEGYKLASAMNFRFPKCHPTRLSSIVSNASAAALQLIGELISWNPKKRPTAHAALKSRFFTVPDVAKRSSSEMENIAPAHTVSKAATVCALTSLSDTFVTPVPNTVIACHRGSEVRDKTGEDIVRNVGGRSIRKLIIESGVSPQPSVLCSDQNRVRMTPSSPAFNVVNLDTAKCPPYSLYSQWEANDISNDRGRRSKALGAANERFVGETAQVNHPNYAYPNQNTFHSLTNGLQPFAHAIYAAKHRPSGRIMSFSLVSLESSGSNWVPFCS</sequence>
<dbReference type="PROSITE" id="PS00108">
    <property type="entry name" value="PROTEIN_KINASE_ST"/>
    <property type="match status" value="1"/>
</dbReference>
<dbReference type="GO" id="GO:0005524">
    <property type="term" value="F:ATP binding"/>
    <property type="evidence" value="ECO:0007669"/>
    <property type="project" value="UniProtKB-KW"/>
</dbReference>
<evidence type="ECO:0000259" key="6">
    <source>
        <dbReference type="PROSITE" id="PS50011"/>
    </source>
</evidence>
<evidence type="ECO:0000256" key="1">
    <source>
        <dbReference type="ARBA" id="ARBA00022527"/>
    </source>
</evidence>
<gene>
    <name evidence="7" type="ORF">TTAC_LOCUS11078</name>
</gene>
<reference evidence="7 8" key="2">
    <citation type="submission" date="2018-11" db="EMBL/GenBank/DDBJ databases">
        <authorList>
            <consortium name="Pathogen Informatics"/>
        </authorList>
    </citation>
    <scope>NUCLEOTIDE SEQUENCE [LARGE SCALE GENOMIC DNA]</scope>
</reference>
<name>A0A0R3XC18_HYDTA</name>
<dbReference type="Pfam" id="PF00069">
    <property type="entry name" value="Pkinase"/>
    <property type="match status" value="1"/>
</dbReference>
<evidence type="ECO:0000256" key="5">
    <source>
        <dbReference type="ARBA" id="ARBA00022840"/>
    </source>
</evidence>
<proteinExistence type="predicted"/>
<dbReference type="InterPro" id="IPR008271">
    <property type="entry name" value="Ser/Thr_kinase_AS"/>
</dbReference>
<dbReference type="SUPFAM" id="SSF56112">
    <property type="entry name" value="Protein kinase-like (PK-like)"/>
    <property type="match status" value="1"/>
</dbReference>
<evidence type="ECO:0000313" key="7">
    <source>
        <dbReference type="EMBL" id="VDM36058.1"/>
    </source>
</evidence>
<keyword evidence="4" id="KW-0418">Kinase</keyword>
<dbReference type="WBParaSite" id="TTAC_0001109501-mRNA-1">
    <property type="protein sequence ID" value="TTAC_0001109501-mRNA-1"/>
    <property type="gene ID" value="TTAC_0001109501"/>
</dbReference>
<dbReference type="InterPro" id="IPR000719">
    <property type="entry name" value="Prot_kinase_dom"/>
</dbReference>
<keyword evidence="8" id="KW-1185">Reference proteome</keyword>
<dbReference type="STRING" id="6205.A0A0R3XC18"/>
<dbReference type="InterPro" id="IPR011009">
    <property type="entry name" value="Kinase-like_dom_sf"/>
</dbReference>
<keyword evidence="2" id="KW-0808">Transferase</keyword>
<dbReference type="PANTHER" id="PTHR24055">
    <property type="entry name" value="MITOGEN-ACTIVATED PROTEIN KINASE"/>
    <property type="match status" value="1"/>
</dbReference>
<keyword evidence="3" id="KW-0547">Nucleotide-binding</keyword>
<evidence type="ECO:0000313" key="8">
    <source>
        <dbReference type="Proteomes" id="UP000274429"/>
    </source>
</evidence>
<dbReference type="Proteomes" id="UP000274429">
    <property type="component" value="Unassembled WGS sequence"/>
</dbReference>
<keyword evidence="1" id="KW-0723">Serine/threonine-protein kinase</keyword>
<reference evidence="9" key="1">
    <citation type="submission" date="2017-02" db="UniProtKB">
        <authorList>
            <consortium name="WormBaseParasite"/>
        </authorList>
    </citation>
    <scope>IDENTIFICATION</scope>
</reference>
<protein>
    <submittedName>
        <fullName evidence="9">Protein kinase domain-containing protein</fullName>
    </submittedName>
</protein>
<evidence type="ECO:0000256" key="3">
    <source>
        <dbReference type="ARBA" id="ARBA00022741"/>
    </source>
</evidence>
<accession>A0A0R3XC18</accession>
<dbReference type="SMART" id="SM00220">
    <property type="entry name" value="S_TKc"/>
    <property type="match status" value="1"/>
</dbReference>
<evidence type="ECO:0000313" key="9">
    <source>
        <dbReference type="WBParaSite" id="TTAC_0001109501-mRNA-1"/>
    </source>
</evidence>
<dbReference type="Gene3D" id="1.10.510.10">
    <property type="entry name" value="Transferase(Phosphotransferase) domain 1"/>
    <property type="match status" value="1"/>
</dbReference>
<dbReference type="OrthoDB" id="2158884at2759"/>
<dbReference type="EMBL" id="UYWX01022888">
    <property type="protein sequence ID" value="VDM36058.1"/>
    <property type="molecule type" value="Genomic_DNA"/>
</dbReference>
<organism evidence="9">
    <name type="scientific">Hydatigena taeniaeformis</name>
    <name type="common">Feline tapeworm</name>
    <name type="synonym">Taenia taeniaeformis</name>
    <dbReference type="NCBI Taxonomy" id="6205"/>
    <lineage>
        <taxon>Eukaryota</taxon>
        <taxon>Metazoa</taxon>
        <taxon>Spiralia</taxon>
        <taxon>Lophotrochozoa</taxon>
        <taxon>Platyhelminthes</taxon>
        <taxon>Cestoda</taxon>
        <taxon>Eucestoda</taxon>
        <taxon>Cyclophyllidea</taxon>
        <taxon>Taeniidae</taxon>
        <taxon>Hydatigera</taxon>
    </lineage>
</organism>